<dbReference type="CDD" id="cd00303">
    <property type="entry name" value="retropepsin_like"/>
    <property type="match status" value="1"/>
</dbReference>
<evidence type="ECO:0000313" key="2">
    <source>
        <dbReference type="Proteomes" id="UP000596660"/>
    </source>
</evidence>
<dbReference type="EnsemblPlants" id="AUR62033681-RA">
    <property type="protein sequence ID" value="AUR62033681-RA:cds"/>
    <property type="gene ID" value="AUR62033681"/>
</dbReference>
<dbReference type="SUPFAM" id="SSF50630">
    <property type="entry name" value="Acid proteases"/>
    <property type="match status" value="1"/>
</dbReference>
<proteinExistence type="predicted"/>
<dbReference type="PANTHER" id="PTHR12917">
    <property type="entry name" value="ASPARTYL PROTEASE DDI-RELATED"/>
    <property type="match status" value="1"/>
</dbReference>
<dbReference type="PANTHER" id="PTHR12917:SF18">
    <property type="entry name" value="DNA DAMAGE-INDUCIBLE PROTEIN 1-LIKE"/>
    <property type="match status" value="1"/>
</dbReference>
<dbReference type="AlphaFoldDB" id="A0A803MQY0"/>
<dbReference type="Proteomes" id="UP000596660">
    <property type="component" value="Unplaced"/>
</dbReference>
<sequence length="179" mass="19309">MSMGAMVLGEKAQLARMKLLNATSAEVGVPKGEASSTTDGTGIKQGSSFMVVKGEVNKVPTRLLVDTEASHNFLAEKEAKALGVKFTRVDGKMKAINSKAMPVYGRAWGVQVLLGKWKGKVNFLVVDIDDEDVVLGMEFLHKVLPFRVSDGMITITSKGSEIGIKISQLKERDVRVSAL</sequence>
<dbReference type="Pfam" id="PF13975">
    <property type="entry name" value="gag-asp_proteas"/>
    <property type="match status" value="1"/>
</dbReference>
<evidence type="ECO:0000313" key="1">
    <source>
        <dbReference type="EnsemblPlants" id="AUR62033681-RA:cds"/>
    </source>
</evidence>
<dbReference type="Gramene" id="AUR62033681-RA">
    <property type="protein sequence ID" value="AUR62033681-RA:cds"/>
    <property type="gene ID" value="AUR62033681"/>
</dbReference>
<reference evidence="1" key="1">
    <citation type="journal article" date="2017" name="Nature">
        <title>The genome of Chenopodium quinoa.</title>
        <authorList>
            <person name="Jarvis D.E."/>
            <person name="Ho Y.S."/>
            <person name="Lightfoot D.J."/>
            <person name="Schmoeckel S.M."/>
            <person name="Li B."/>
            <person name="Borm T.J.A."/>
            <person name="Ohyanagi H."/>
            <person name="Mineta K."/>
            <person name="Michell C.T."/>
            <person name="Saber N."/>
            <person name="Kharbatia N.M."/>
            <person name="Rupper R.R."/>
            <person name="Sharp A.R."/>
            <person name="Dally N."/>
            <person name="Boughton B.A."/>
            <person name="Woo Y.H."/>
            <person name="Gao G."/>
            <person name="Schijlen E.G.W.M."/>
            <person name="Guo X."/>
            <person name="Momin A.A."/>
            <person name="Negrao S."/>
            <person name="Al-Babili S."/>
            <person name="Gehring C."/>
            <person name="Roessner U."/>
            <person name="Jung C."/>
            <person name="Murphy K."/>
            <person name="Arold S.T."/>
            <person name="Gojobori T."/>
            <person name="van der Linden C.G."/>
            <person name="van Loo E.N."/>
            <person name="Jellen E.N."/>
            <person name="Maughan P.J."/>
            <person name="Tester M."/>
        </authorList>
    </citation>
    <scope>NUCLEOTIDE SEQUENCE [LARGE SCALE GENOMIC DNA]</scope>
    <source>
        <strain evidence="1">cv. PI 614886</strain>
    </source>
</reference>
<dbReference type="InterPro" id="IPR021109">
    <property type="entry name" value="Peptidase_aspartic_dom_sf"/>
</dbReference>
<protein>
    <submittedName>
        <fullName evidence="1">Uncharacterized protein</fullName>
    </submittedName>
</protein>
<accession>A0A803MQY0</accession>
<organism evidence="1 2">
    <name type="scientific">Chenopodium quinoa</name>
    <name type="common">Quinoa</name>
    <dbReference type="NCBI Taxonomy" id="63459"/>
    <lineage>
        <taxon>Eukaryota</taxon>
        <taxon>Viridiplantae</taxon>
        <taxon>Streptophyta</taxon>
        <taxon>Embryophyta</taxon>
        <taxon>Tracheophyta</taxon>
        <taxon>Spermatophyta</taxon>
        <taxon>Magnoliopsida</taxon>
        <taxon>eudicotyledons</taxon>
        <taxon>Gunneridae</taxon>
        <taxon>Pentapetalae</taxon>
        <taxon>Caryophyllales</taxon>
        <taxon>Chenopodiaceae</taxon>
        <taxon>Chenopodioideae</taxon>
        <taxon>Atripliceae</taxon>
        <taxon>Chenopodium</taxon>
    </lineage>
</organism>
<keyword evidence="2" id="KW-1185">Reference proteome</keyword>
<name>A0A803MQY0_CHEQI</name>
<dbReference type="Gene3D" id="2.40.70.10">
    <property type="entry name" value="Acid Proteases"/>
    <property type="match status" value="1"/>
</dbReference>
<reference evidence="1" key="2">
    <citation type="submission" date="2021-03" db="UniProtKB">
        <authorList>
            <consortium name="EnsemblPlants"/>
        </authorList>
    </citation>
    <scope>IDENTIFICATION</scope>
</reference>